<evidence type="ECO:0000313" key="3">
    <source>
        <dbReference type="Proteomes" id="UP001165367"/>
    </source>
</evidence>
<evidence type="ECO:0000259" key="1">
    <source>
        <dbReference type="Pfam" id="PF16242"/>
    </source>
</evidence>
<dbReference type="Pfam" id="PF16242">
    <property type="entry name" value="Pyrid_ox_like"/>
    <property type="match status" value="1"/>
</dbReference>
<keyword evidence="3" id="KW-1185">Reference proteome</keyword>
<comment type="caution">
    <text evidence="2">The sequence shown here is derived from an EMBL/GenBank/DDBJ whole genome shotgun (WGS) entry which is preliminary data.</text>
</comment>
<organism evidence="2 3">
    <name type="scientific">Terrimonas ginsenosidimutans</name>
    <dbReference type="NCBI Taxonomy" id="2908004"/>
    <lineage>
        <taxon>Bacteria</taxon>
        <taxon>Pseudomonadati</taxon>
        <taxon>Bacteroidota</taxon>
        <taxon>Chitinophagia</taxon>
        <taxon>Chitinophagales</taxon>
        <taxon>Chitinophagaceae</taxon>
        <taxon>Terrimonas</taxon>
    </lineage>
</organism>
<feature type="domain" description="General stress protein FMN-binding split barrel" evidence="1">
    <location>
        <begin position="12"/>
        <end position="157"/>
    </location>
</feature>
<dbReference type="SUPFAM" id="SSF50475">
    <property type="entry name" value="FMN-binding split barrel"/>
    <property type="match status" value="1"/>
</dbReference>
<name>A0ABS9KXE5_9BACT</name>
<reference evidence="2" key="1">
    <citation type="submission" date="2022-01" db="EMBL/GenBank/DDBJ databases">
        <authorList>
            <person name="Jo J.-H."/>
            <person name="Im W.-T."/>
        </authorList>
    </citation>
    <scope>NUCLEOTIDE SEQUENCE</scope>
    <source>
        <strain evidence="2">NA20</strain>
    </source>
</reference>
<gene>
    <name evidence="2" type="ORF">LZZ85_21560</name>
</gene>
<sequence length="166" mass="18697">MGQHKDLRNDAAIEKIREMAEEKICLFCTYENGQIVSRPMSTQQVDEDGTLWFLSRKDSSKNEQIDENSSVHLMYSDTSKHHYLSLTGHARIVIDQSKVEELWNPIAKAWFEKGKDDPEISLISVAPEEGHYWDTKNGKLVSMLKIAVAAVSGKQMDGGVEGDITV</sequence>
<dbReference type="PANTHER" id="PTHR34818">
    <property type="entry name" value="PROTEIN BLI-3"/>
    <property type="match status" value="1"/>
</dbReference>
<evidence type="ECO:0000313" key="2">
    <source>
        <dbReference type="EMBL" id="MCG2616899.1"/>
    </source>
</evidence>
<dbReference type="InterPro" id="IPR052917">
    <property type="entry name" value="Stress-Dev_Protein"/>
</dbReference>
<dbReference type="InterPro" id="IPR012349">
    <property type="entry name" value="Split_barrel_FMN-bd"/>
</dbReference>
<dbReference type="Gene3D" id="2.30.110.10">
    <property type="entry name" value="Electron Transport, Fmn-binding Protein, Chain A"/>
    <property type="match status" value="1"/>
</dbReference>
<dbReference type="EMBL" id="JAKLTR010000016">
    <property type="protein sequence ID" value="MCG2616899.1"/>
    <property type="molecule type" value="Genomic_DNA"/>
</dbReference>
<accession>A0ABS9KXE5</accession>
<dbReference type="RefSeq" id="WP_237875436.1">
    <property type="nucleotide sequence ID" value="NZ_JAKLTR010000016.1"/>
</dbReference>
<dbReference type="InterPro" id="IPR038725">
    <property type="entry name" value="YdaG_split_barrel_FMN-bd"/>
</dbReference>
<dbReference type="PANTHER" id="PTHR34818:SF1">
    <property type="entry name" value="PROTEIN BLI-3"/>
    <property type="match status" value="1"/>
</dbReference>
<proteinExistence type="predicted"/>
<protein>
    <submittedName>
        <fullName evidence="2">Pyridoxamine 5'-phosphate oxidase family protein</fullName>
    </submittedName>
</protein>
<dbReference type="Proteomes" id="UP001165367">
    <property type="component" value="Unassembled WGS sequence"/>
</dbReference>